<dbReference type="GO" id="GO:0005524">
    <property type="term" value="F:ATP binding"/>
    <property type="evidence" value="ECO:0007669"/>
    <property type="project" value="UniProtKB-UniRule"/>
</dbReference>
<evidence type="ECO:0000259" key="15">
    <source>
        <dbReference type="Pfam" id="PF00349"/>
    </source>
</evidence>
<feature type="domain" description="Hexokinase N-terminal" evidence="15">
    <location>
        <begin position="11"/>
        <end position="199"/>
    </location>
</feature>
<comment type="catalytic activity">
    <reaction evidence="10">
        <text>D-fructose + ATP = D-fructose 6-phosphate + ADP + H(+)</text>
        <dbReference type="Rhea" id="RHEA:16125"/>
        <dbReference type="ChEBI" id="CHEBI:15378"/>
        <dbReference type="ChEBI" id="CHEBI:30616"/>
        <dbReference type="ChEBI" id="CHEBI:37721"/>
        <dbReference type="ChEBI" id="CHEBI:61527"/>
        <dbReference type="ChEBI" id="CHEBI:456216"/>
        <dbReference type="EC" id="2.7.1.1"/>
    </reaction>
    <physiologicalReaction direction="left-to-right" evidence="10">
        <dbReference type="Rhea" id="RHEA:16126"/>
    </physiologicalReaction>
</comment>
<dbReference type="SUPFAM" id="SSF53067">
    <property type="entry name" value="Actin-like ATPase domain"/>
    <property type="match status" value="2"/>
</dbReference>
<dbReference type="GO" id="GO:0006096">
    <property type="term" value="P:glycolytic process"/>
    <property type="evidence" value="ECO:0007669"/>
    <property type="project" value="UniProtKB-UniPathway"/>
</dbReference>
<evidence type="ECO:0000259" key="16">
    <source>
        <dbReference type="Pfam" id="PF03727"/>
    </source>
</evidence>
<evidence type="ECO:0000256" key="11">
    <source>
        <dbReference type="ARBA" id="ARBA00048160"/>
    </source>
</evidence>
<evidence type="ECO:0000256" key="6">
    <source>
        <dbReference type="ARBA" id="ARBA00022777"/>
    </source>
</evidence>
<dbReference type="Pfam" id="PF03727">
    <property type="entry name" value="Hexokinase_2"/>
    <property type="match status" value="1"/>
</dbReference>
<dbReference type="FunFam" id="3.30.420.40:FF:000805">
    <property type="entry name" value="Hexokinase-2"/>
    <property type="match status" value="1"/>
</dbReference>
<feature type="compositionally biased region" description="Low complexity" evidence="14">
    <location>
        <begin position="489"/>
        <end position="505"/>
    </location>
</feature>
<feature type="domain" description="Hexokinase C-terminal" evidence="16">
    <location>
        <begin position="205"/>
        <end position="438"/>
    </location>
</feature>
<evidence type="ECO:0000256" key="13">
    <source>
        <dbReference type="SAM" id="Coils"/>
    </source>
</evidence>
<keyword evidence="8 12" id="KW-0324">Glycolysis</keyword>
<evidence type="ECO:0000256" key="9">
    <source>
        <dbReference type="ARBA" id="ARBA00044613"/>
    </source>
</evidence>
<comment type="similarity">
    <text evidence="3 12">Belongs to the hexokinase family.</text>
</comment>
<dbReference type="UniPathway" id="UPA00109">
    <property type="reaction ID" value="UER00180"/>
</dbReference>
<evidence type="ECO:0000256" key="5">
    <source>
        <dbReference type="ARBA" id="ARBA00022741"/>
    </source>
</evidence>
<feature type="coiled-coil region" evidence="13">
    <location>
        <begin position="438"/>
        <end position="476"/>
    </location>
</feature>
<evidence type="ECO:0000256" key="1">
    <source>
        <dbReference type="ARBA" id="ARBA00004888"/>
    </source>
</evidence>
<dbReference type="PRINTS" id="PR00475">
    <property type="entry name" value="HEXOKINASE"/>
</dbReference>
<dbReference type="PANTHER" id="PTHR19443">
    <property type="entry name" value="HEXOKINASE"/>
    <property type="match status" value="1"/>
</dbReference>
<keyword evidence="13" id="KW-0175">Coiled coil</keyword>
<dbReference type="GO" id="GO:0005739">
    <property type="term" value="C:mitochondrion"/>
    <property type="evidence" value="ECO:0007669"/>
    <property type="project" value="TreeGrafter"/>
</dbReference>
<dbReference type="PANTHER" id="PTHR19443:SF16">
    <property type="entry name" value="HEXOKINASE TYPE 1-RELATED"/>
    <property type="match status" value="1"/>
</dbReference>
<protein>
    <recommendedName>
        <fullName evidence="12">Phosphotransferase</fullName>
        <ecNumber evidence="12">2.7.1.-</ecNumber>
    </recommendedName>
</protein>
<keyword evidence="7 12" id="KW-0067">ATP-binding</keyword>
<accession>A0A8D9FAD2</accession>
<dbReference type="AlphaFoldDB" id="A0A8D9FAD2"/>
<dbReference type="GO" id="GO:0005536">
    <property type="term" value="F:D-glucose binding"/>
    <property type="evidence" value="ECO:0007669"/>
    <property type="project" value="InterPro"/>
</dbReference>
<dbReference type="GO" id="GO:0005829">
    <property type="term" value="C:cytosol"/>
    <property type="evidence" value="ECO:0007669"/>
    <property type="project" value="TreeGrafter"/>
</dbReference>
<evidence type="ECO:0000256" key="4">
    <source>
        <dbReference type="ARBA" id="ARBA00022679"/>
    </source>
</evidence>
<dbReference type="InterPro" id="IPR022672">
    <property type="entry name" value="Hexokinase_N"/>
</dbReference>
<evidence type="ECO:0000256" key="10">
    <source>
        <dbReference type="ARBA" id="ARBA00047905"/>
    </source>
</evidence>
<evidence type="ECO:0000256" key="3">
    <source>
        <dbReference type="ARBA" id="ARBA00009225"/>
    </source>
</evidence>
<keyword evidence="4 12" id="KW-0808">Transferase</keyword>
<dbReference type="GO" id="GO:0006006">
    <property type="term" value="P:glucose metabolic process"/>
    <property type="evidence" value="ECO:0007669"/>
    <property type="project" value="TreeGrafter"/>
</dbReference>
<dbReference type="PROSITE" id="PS51748">
    <property type="entry name" value="HEXOKINASE_2"/>
    <property type="match status" value="1"/>
</dbReference>
<evidence type="ECO:0000256" key="12">
    <source>
        <dbReference type="RuleBase" id="RU362007"/>
    </source>
</evidence>
<comment type="pathway">
    <text evidence="2">Carbohydrate metabolism; hexose metabolism.</text>
</comment>
<dbReference type="InterPro" id="IPR022673">
    <property type="entry name" value="Hexokinase_C"/>
</dbReference>
<name>A0A8D9FAD2_9HEMI</name>
<dbReference type="UniPathway" id="UPA00242"/>
<evidence type="ECO:0000256" key="8">
    <source>
        <dbReference type="ARBA" id="ARBA00023152"/>
    </source>
</evidence>
<evidence type="ECO:0000256" key="2">
    <source>
        <dbReference type="ARBA" id="ARBA00005028"/>
    </source>
</evidence>
<reference evidence="17" key="1">
    <citation type="submission" date="2021-05" db="EMBL/GenBank/DDBJ databases">
        <authorList>
            <person name="Alioto T."/>
            <person name="Alioto T."/>
            <person name="Gomez Garrido J."/>
        </authorList>
    </citation>
    <scope>NUCLEOTIDE SEQUENCE</scope>
</reference>
<sequence>MSRAVVKRLWQLNPSDEALKDLMARLEAAINIGLNEHTHSDAAVKCYPTYVQDFPEGDETGKFLGLDIGGSKFRVLMISCTRDGCETHSEIYPISQSLLDGPGVVFFDYVAQCLADFVKKQDVERETLDLGLTFGFPVNQTGLAEGVLVTWTKGFNCECVEGKDVVAMLREALSRQKIMNINIVALSNDTTGCLMSCAYEHPDCKIGVILGTGFNACYVEESDKVPIFNNVNKKPFVIVNTEWGDFGKGGSLDFLLTEFDWTIDDTSSSRFSFIYEKLVAGFFMGELVRVIMAKLTQEGLILNGKGSKQLSKEGIITLQDIFAVESSAKGDLSTCRNLLYNRLGLPHATAQDCIDMHYICTLVSMRSAHLASAGVACLISRTNFNPITVGLDGSLYRHHPFYSHWMMAKVPALLDASRKVNLVLAHDGSGRGAAFVSAAFVREEERQRQREIEEALERARQKIEEERLRQEEIERRRALGETMEEDDSSSVTCSDSDSDSCTESSTYHAYNNNCNKTLKKLFEFRRK</sequence>
<dbReference type="GO" id="GO:0001678">
    <property type="term" value="P:intracellular glucose homeostasis"/>
    <property type="evidence" value="ECO:0007669"/>
    <property type="project" value="InterPro"/>
</dbReference>
<dbReference type="Gene3D" id="3.40.367.20">
    <property type="match status" value="1"/>
</dbReference>
<dbReference type="InterPro" id="IPR043129">
    <property type="entry name" value="ATPase_NBD"/>
</dbReference>
<proteinExistence type="inferred from homology"/>
<dbReference type="EC" id="2.7.1.-" evidence="12"/>
<dbReference type="Gene3D" id="3.30.420.40">
    <property type="match status" value="1"/>
</dbReference>
<comment type="pathway">
    <text evidence="1">Carbohydrate degradation; glycolysis; D-glyceraldehyde 3-phosphate and glycerone phosphate from D-glucose: step 1/4.</text>
</comment>
<dbReference type="InterPro" id="IPR001312">
    <property type="entry name" value="Hexokinase"/>
</dbReference>
<dbReference type="Pfam" id="PF00349">
    <property type="entry name" value="Hexokinase_1"/>
    <property type="match status" value="1"/>
</dbReference>
<organism evidence="17">
    <name type="scientific">Cacopsylla melanoneura</name>
    <dbReference type="NCBI Taxonomy" id="428564"/>
    <lineage>
        <taxon>Eukaryota</taxon>
        <taxon>Metazoa</taxon>
        <taxon>Ecdysozoa</taxon>
        <taxon>Arthropoda</taxon>
        <taxon>Hexapoda</taxon>
        <taxon>Insecta</taxon>
        <taxon>Pterygota</taxon>
        <taxon>Neoptera</taxon>
        <taxon>Paraneoptera</taxon>
        <taxon>Hemiptera</taxon>
        <taxon>Sternorrhyncha</taxon>
        <taxon>Psylloidea</taxon>
        <taxon>Psyllidae</taxon>
        <taxon>Psyllinae</taxon>
        <taxon>Cacopsylla</taxon>
    </lineage>
</organism>
<evidence type="ECO:0000256" key="7">
    <source>
        <dbReference type="ARBA" id="ARBA00022840"/>
    </source>
</evidence>
<comment type="catalytic activity">
    <reaction evidence="11">
        <text>D-glucose + ATP = D-glucose 6-phosphate + ADP + H(+)</text>
        <dbReference type="Rhea" id="RHEA:17825"/>
        <dbReference type="ChEBI" id="CHEBI:4167"/>
        <dbReference type="ChEBI" id="CHEBI:15378"/>
        <dbReference type="ChEBI" id="CHEBI:30616"/>
        <dbReference type="ChEBI" id="CHEBI:61548"/>
        <dbReference type="ChEBI" id="CHEBI:456216"/>
        <dbReference type="EC" id="2.7.1.1"/>
    </reaction>
    <physiologicalReaction direction="left-to-right" evidence="11">
        <dbReference type="Rhea" id="RHEA:17826"/>
    </physiologicalReaction>
</comment>
<dbReference type="FunFam" id="3.40.367.20:FF:000020">
    <property type="entry name" value="Hexokinase-1"/>
    <property type="match status" value="1"/>
</dbReference>
<dbReference type="GO" id="GO:0004340">
    <property type="term" value="F:glucokinase activity"/>
    <property type="evidence" value="ECO:0007669"/>
    <property type="project" value="TreeGrafter"/>
</dbReference>
<evidence type="ECO:0000256" key="14">
    <source>
        <dbReference type="SAM" id="MobiDB-lite"/>
    </source>
</evidence>
<feature type="region of interest" description="Disordered" evidence="14">
    <location>
        <begin position="478"/>
        <end position="505"/>
    </location>
</feature>
<dbReference type="EMBL" id="HBUF01630494">
    <property type="protein sequence ID" value="CAG6783101.1"/>
    <property type="molecule type" value="Transcribed_RNA"/>
</dbReference>
<dbReference type="GO" id="GO:0008865">
    <property type="term" value="F:fructokinase activity"/>
    <property type="evidence" value="ECO:0007669"/>
    <property type="project" value="TreeGrafter"/>
</dbReference>
<keyword evidence="6 12" id="KW-0418">Kinase</keyword>
<comment type="catalytic activity">
    <reaction evidence="9">
        <text>a D-hexose + ATP = a D-hexose 6-phosphate + ADP + H(+)</text>
        <dbReference type="Rhea" id="RHEA:22740"/>
        <dbReference type="ChEBI" id="CHEBI:4194"/>
        <dbReference type="ChEBI" id="CHEBI:15378"/>
        <dbReference type="ChEBI" id="CHEBI:30616"/>
        <dbReference type="ChEBI" id="CHEBI:229467"/>
        <dbReference type="ChEBI" id="CHEBI:456216"/>
        <dbReference type="EC" id="2.7.1.1"/>
    </reaction>
    <physiologicalReaction direction="left-to-right" evidence="9">
        <dbReference type="Rhea" id="RHEA:22741"/>
    </physiologicalReaction>
</comment>
<keyword evidence="5 12" id="KW-0547">Nucleotide-binding</keyword>
<evidence type="ECO:0000313" key="17">
    <source>
        <dbReference type="EMBL" id="CAG6783101.1"/>
    </source>
</evidence>